<dbReference type="Proteomes" id="UP000789595">
    <property type="component" value="Unassembled WGS sequence"/>
</dbReference>
<dbReference type="HAMAP" id="MF_01965">
    <property type="entry name" value="NADHX_dehydratase"/>
    <property type="match status" value="1"/>
</dbReference>
<accession>A0A8J2SWV3</accession>
<dbReference type="PANTHER" id="PTHR12592">
    <property type="entry name" value="ATP-DEPENDENT (S)-NAD(P)H-HYDRATE DEHYDRATASE FAMILY MEMBER"/>
    <property type="match status" value="1"/>
</dbReference>
<keyword evidence="4 6" id="KW-0520">NAD</keyword>
<protein>
    <recommendedName>
        <fullName evidence="6">ATP-dependent (S)-NAD(P)H-hydrate dehydratase</fullName>
        <ecNumber evidence="6">4.2.1.93</ecNumber>
    </recommendedName>
    <alternativeName>
        <fullName evidence="6">ATP-dependent NAD(P)HX dehydratase</fullName>
    </alternativeName>
</protein>
<keyword evidence="3" id="KW-0521">NADP</keyword>
<dbReference type="InterPro" id="IPR029056">
    <property type="entry name" value="Ribokinase-like"/>
</dbReference>
<dbReference type="CDD" id="cd01171">
    <property type="entry name" value="YXKO-related"/>
    <property type="match status" value="1"/>
</dbReference>
<feature type="binding site" evidence="6">
    <location>
        <position position="251"/>
    </location>
    <ligand>
        <name>(6S)-NADPHX</name>
        <dbReference type="ChEBI" id="CHEBI:64076"/>
    </ligand>
</feature>
<evidence type="ECO:0000313" key="9">
    <source>
        <dbReference type="Proteomes" id="UP000789595"/>
    </source>
</evidence>
<dbReference type="PROSITE" id="PS51383">
    <property type="entry name" value="YJEF_C_3"/>
    <property type="match status" value="1"/>
</dbReference>
<feature type="binding site" evidence="6">
    <location>
        <begin position="222"/>
        <end position="226"/>
    </location>
    <ligand>
        <name>ATP</name>
        <dbReference type="ChEBI" id="CHEBI:30616"/>
    </ligand>
</feature>
<dbReference type="PANTHER" id="PTHR12592:SF0">
    <property type="entry name" value="ATP-DEPENDENT (S)-NAD(P)H-HYDRATE DEHYDRATASE"/>
    <property type="match status" value="1"/>
</dbReference>
<evidence type="ECO:0000256" key="6">
    <source>
        <dbReference type="HAMAP-Rule" id="MF_03157"/>
    </source>
</evidence>
<dbReference type="InterPro" id="IPR000631">
    <property type="entry name" value="CARKD"/>
</dbReference>
<keyword evidence="9" id="KW-1185">Reference proteome</keyword>
<reference evidence="8" key="1">
    <citation type="submission" date="2021-11" db="EMBL/GenBank/DDBJ databases">
        <authorList>
            <consortium name="Genoscope - CEA"/>
            <person name="William W."/>
        </authorList>
    </citation>
    <scope>NUCLEOTIDE SEQUENCE</scope>
</reference>
<keyword evidence="5 6" id="KW-0456">Lyase</keyword>
<evidence type="ECO:0000256" key="2">
    <source>
        <dbReference type="ARBA" id="ARBA00022840"/>
    </source>
</evidence>
<dbReference type="EMBL" id="CAKKNE010000004">
    <property type="protein sequence ID" value="CAH0374834.1"/>
    <property type="molecule type" value="Genomic_DNA"/>
</dbReference>
<comment type="cofactor">
    <cofactor evidence="6">
        <name>Mg(2+)</name>
        <dbReference type="ChEBI" id="CHEBI:18420"/>
    </cofactor>
</comment>
<keyword evidence="1 6" id="KW-0547">Nucleotide-binding</keyword>
<evidence type="ECO:0000259" key="7">
    <source>
        <dbReference type="PROSITE" id="PS51383"/>
    </source>
</evidence>
<evidence type="ECO:0000256" key="4">
    <source>
        <dbReference type="ARBA" id="ARBA00023027"/>
    </source>
</evidence>
<dbReference type="Pfam" id="PF01256">
    <property type="entry name" value="Carb_kinase"/>
    <property type="match status" value="1"/>
</dbReference>
<comment type="catalytic activity">
    <reaction evidence="6">
        <text>(6S)-NADHX + ATP = ADP + phosphate + NADH + H(+)</text>
        <dbReference type="Rhea" id="RHEA:19017"/>
        <dbReference type="ChEBI" id="CHEBI:15378"/>
        <dbReference type="ChEBI" id="CHEBI:30616"/>
        <dbReference type="ChEBI" id="CHEBI:43474"/>
        <dbReference type="ChEBI" id="CHEBI:57945"/>
        <dbReference type="ChEBI" id="CHEBI:64074"/>
        <dbReference type="ChEBI" id="CHEBI:456216"/>
        <dbReference type="EC" id="4.2.1.93"/>
    </reaction>
</comment>
<dbReference type="OrthoDB" id="8110916at2759"/>
<evidence type="ECO:0000313" key="8">
    <source>
        <dbReference type="EMBL" id="CAH0374834.1"/>
    </source>
</evidence>
<keyword evidence="6" id="KW-0597">Phosphoprotein</keyword>
<proteinExistence type="inferred from homology"/>
<dbReference type="GO" id="GO:0005524">
    <property type="term" value="F:ATP binding"/>
    <property type="evidence" value="ECO:0007669"/>
    <property type="project" value="UniProtKB-KW"/>
</dbReference>
<feature type="binding site" evidence="6">
    <location>
        <begin position="186"/>
        <end position="192"/>
    </location>
    <ligand>
        <name>(6S)-NADPHX</name>
        <dbReference type="ChEBI" id="CHEBI:64076"/>
    </ligand>
</feature>
<gene>
    <name evidence="8" type="ORF">PECAL_4P21400</name>
</gene>
<keyword evidence="2 6" id="KW-0067">ATP-binding</keyword>
<dbReference type="AlphaFoldDB" id="A0A8J2SWV3"/>
<comment type="similarity">
    <text evidence="6">Belongs to the NnrD/CARKD family.</text>
</comment>
<evidence type="ECO:0000256" key="1">
    <source>
        <dbReference type="ARBA" id="ARBA00022741"/>
    </source>
</evidence>
<evidence type="ECO:0000256" key="5">
    <source>
        <dbReference type="ARBA" id="ARBA00023239"/>
    </source>
</evidence>
<dbReference type="SUPFAM" id="SSF53613">
    <property type="entry name" value="Ribokinase-like"/>
    <property type="match status" value="1"/>
</dbReference>
<feature type="binding site" evidence="6">
    <location>
        <begin position="241"/>
        <end position="250"/>
    </location>
    <ligand>
        <name>ATP</name>
        <dbReference type="ChEBI" id="CHEBI:30616"/>
    </ligand>
</feature>
<dbReference type="Gene3D" id="3.40.1190.20">
    <property type="match status" value="1"/>
</dbReference>
<evidence type="ECO:0000256" key="3">
    <source>
        <dbReference type="ARBA" id="ARBA00022857"/>
    </source>
</evidence>
<feature type="domain" description="YjeF C-terminal" evidence="7">
    <location>
        <begin position="24"/>
        <end position="322"/>
    </location>
</feature>
<comment type="function">
    <text evidence="6">Catalyzes the dehydration of the S-form of NAD(P)HX at the expense of ATP, which is converted to ADP. Together with NAD(P)HX epimerase, which catalyzes the epimerization of the S- and R-forms, the enzyme allows the repair of both epimers of NAD(P)HX, a damaged form of NAD(P)H that is a result of enzymatic or heat-dependent hydration.</text>
</comment>
<comment type="catalytic activity">
    <reaction evidence="6">
        <text>(6S)-NADPHX + ATP = ADP + phosphate + NADPH + H(+)</text>
        <dbReference type="Rhea" id="RHEA:32231"/>
        <dbReference type="ChEBI" id="CHEBI:15378"/>
        <dbReference type="ChEBI" id="CHEBI:30616"/>
        <dbReference type="ChEBI" id="CHEBI:43474"/>
        <dbReference type="ChEBI" id="CHEBI:57783"/>
        <dbReference type="ChEBI" id="CHEBI:64076"/>
        <dbReference type="ChEBI" id="CHEBI:456216"/>
        <dbReference type="EC" id="4.2.1.93"/>
    </reaction>
</comment>
<comment type="caution">
    <text evidence="8">The sequence shown here is derived from an EMBL/GenBank/DDBJ whole genome shotgun (WGS) entry which is preliminary data.</text>
</comment>
<name>A0A8J2SWV3_9STRA</name>
<organism evidence="8 9">
    <name type="scientific">Pelagomonas calceolata</name>
    <dbReference type="NCBI Taxonomy" id="35677"/>
    <lineage>
        <taxon>Eukaryota</taxon>
        <taxon>Sar</taxon>
        <taxon>Stramenopiles</taxon>
        <taxon>Ochrophyta</taxon>
        <taxon>Pelagophyceae</taxon>
        <taxon>Pelagomonadales</taxon>
        <taxon>Pelagomonadaceae</taxon>
        <taxon>Pelagomonas</taxon>
    </lineage>
</organism>
<dbReference type="GO" id="GO:0046496">
    <property type="term" value="P:nicotinamide nucleotide metabolic process"/>
    <property type="evidence" value="ECO:0007669"/>
    <property type="project" value="UniProtKB-UniRule"/>
</dbReference>
<feature type="binding site" evidence="6">
    <location>
        <position position="133"/>
    </location>
    <ligand>
        <name>(6S)-NADPHX</name>
        <dbReference type="ChEBI" id="CHEBI:64076"/>
    </ligand>
</feature>
<dbReference type="GO" id="GO:0110051">
    <property type="term" value="P:metabolite repair"/>
    <property type="evidence" value="ECO:0007669"/>
    <property type="project" value="TreeGrafter"/>
</dbReference>
<dbReference type="EC" id="4.2.1.93" evidence="6"/>
<sequence length="332" mass="34826">MRRIRSTLLMASQHLSSAVQWSTAQKAVQRLVPPLSFDSRKGQNGRIGVLGGSYEYTGAPYYAAQSALQAGADLAYVFCADGAAPAIKSYSPELIVLPCYKTANMHDQQATSMAMQEVRPWLARLDCCVIGPGLGRDEGVLKGVADIMNAAEVRSTSTIVDADGLFLVAQNPELVEGRTDCVLTPNRRELERLAARLNVAAEAADVAAQVARKLGNVVVVAKGQRDVITDGTDVLVCDEPGAPKRCGGLGDVLCGALAPLAAQAARADQSDAAFVGRRPLLWACYGACVASRRAAAAAFARKRRAMTAPDALAEIGGACESVAPTTVVEPPS</sequence>
<dbReference type="GO" id="GO:0047453">
    <property type="term" value="F:ATP-dependent NAD(P)H-hydrate dehydratase activity"/>
    <property type="evidence" value="ECO:0007669"/>
    <property type="project" value="UniProtKB-UniRule"/>
</dbReference>
<dbReference type="NCBIfam" id="TIGR00196">
    <property type="entry name" value="yjeF_cterm"/>
    <property type="match status" value="1"/>
</dbReference>